<dbReference type="PANTHER" id="PTHR23042">
    <property type="entry name" value="CIRCADIAN PROTEIN CLOCK/ARNT/BMAL/PAS"/>
    <property type="match status" value="1"/>
</dbReference>
<dbReference type="InterPro" id="IPR035965">
    <property type="entry name" value="PAS-like_dom_sf"/>
</dbReference>
<sequence>MTEKVASKGDPCRYEIIHVVGSFRPLPHPTPTKPTSAHTPSPTTVPSRDLGDSGRKTSCDSDLEDAEVMQVVQRSGTHMLVCFVRVVKDRPINELSLVESTQDEYITLFTSSQGQGVVSYRLRCKDGTHVTLRSRGYIEMNKQTGQVDTFVCINTVMPPELRDGMKQTISSENFRKIIASIDPHLDKELSQNPVAPQEDSSPQMPTPAGMTNSLCTQKKTSTKHGHFSGHVRKDYSDTGCSPQSTVQEPKTIIVDNPCIEATRKRGSEEDLCNVPSKKMGVMPVLAQTEQKSSYKPPNNSLEVQHKTNLVNSGSHLSKSPLHDQRQIGFLNNSSQNSIIDDHSPAGDNLTRVIGSLFMMDNKKQLENVSTSESSFSNQIGYSSEYSTGTYHQMSDFTPAHEDSYQPTRTNVISCAINNSFECDNSGSVKQNGRQKYRNDVMASKCNFQSDCLSSKKLHSVQHQNRGQTETSNHDSQMFPQNQVYSQQEVSTKQVSQYQDGGCLSYGQQFIPPQTNISSHQGCQLSLPSSSDLNFKIDSITTTSFTKRNYKSSVKNSNNKKNQKVWNIFYPSKKKASTNNKDNIARNSSTAITYKDEDYQLCESSSGTTVENSLFHQYGANFQPQIVDQFSVCKNLYSKPSSLATN</sequence>
<dbReference type="EMBL" id="JAHLQT010007499">
    <property type="protein sequence ID" value="KAG7174599.1"/>
    <property type="molecule type" value="Genomic_DNA"/>
</dbReference>
<accession>A0A8J5TC31</accession>
<evidence type="ECO:0000313" key="2">
    <source>
        <dbReference type="EMBL" id="KAG7174599.1"/>
    </source>
</evidence>
<organism evidence="2 3">
    <name type="scientific">Homarus americanus</name>
    <name type="common">American lobster</name>
    <dbReference type="NCBI Taxonomy" id="6706"/>
    <lineage>
        <taxon>Eukaryota</taxon>
        <taxon>Metazoa</taxon>
        <taxon>Ecdysozoa</taxon>
        <taxon>Arthropoda</taxon>
        <taxon>Crustacea</taxon>
        <taxon>Multicrustacea</taxon>
        <taxon>Malacostraca</taxon>
        <taxon>Eumalacostraca</taxon>
        <taxon>Eucarida</taxon>
        <taxon>Decapoda</taxon>
        <taxon>Pleocyemata</taxon>
        <taxon>Astacidea</taxon>
        <taxon>Nephropoidea</taxon>
        <taxon>Nephropidae</taxon>
        <taxon>Homarus</taxon>
    </lineage>
</organism>
<evidence type="ECO:0000256" key="1">
    <source>
        <dbReference type="SAM" id="MobiDB-lite"/>
    </source>
</evidence>
<protein>
    <submittedName>
        <fullName evidence="2">Putative PAS domain-containing protein</fullName>
    </submittedName>
</protein>
<feature type="compositionally biased region" description="Basic and acidic residues" evidence="1">
    <location>
        <begin position="49"/>
        <end position="59"/>
    </location>
</feature>
<feature type="region of interest" description="Disordered" evidence="1">
    <location>
        <begin position="23"/>
        <end position="60"/>
    </location>
</feature>
<dbReference type="InterPro" id="IPR050933">
    <property type="entry name" value="Circadian_TF"/>
</dbReference>
<name>A0A8J5TC31_HOMAM</name>
<dbReference type="InterPro" id="IPR001610">
    <property type="entry name" value="PAC"/>
</dbReference>
<dbReference type="AlphaFoldDB" id="A0A8J5TC31"/>
<dbReference type="SMART" id="SM00086">
    <property type="entry name" value="PAC"/>
    <property type="match status" value="1"/>
</dbReference>
<dbReference type="Proteomes" id="UP000747542">
    <property type="component" value="Unassembled WGS sequence"/>
</dbReference>
<feature type="compositionally biased region" description="Polar residues" evidence="1">
    <location>
        <begin position="190"/>
        <end position="214"/>
    </location>
</feature>
<gene>
    <name evidence="2" type="ORF">Hamer_G015724</name>
</gene>
<proteinExistence type="predicted"/>
<feature type="non-terminal residue" evidence="2">
    <location>
        <position position="1"/>
    </location>
</feature>
<comment type="caution">
    <text evidence="2">The sequence shown here is derived from an EMBL/GenBank/DDBJ whole genome shotgun (WGS) entry which is preliminary data.</text>
</comment>
<dbReference type="Gene3D" id="3.30.450.20">
    <property type="entry name" value="PAS domain"/>
    <property type="match status" value="1"/>
</dbReference>
<reference evidence="2" key="1">
    <citation type="journal article" date="2021" name="Sci. Adv.">
        <title>The American lobster genome reveals insights on longevity, neural, and immune adaptations.</title>
        <authorList>
            <person name="Polinski J.M."/>
            <person name="Zimin A.V."/>
            <person name="Clark K.F."/>
            <person name="Kohn A.B."/>
            <person name="Sadowski N."/>
            <person name="Timp W."/>
            <person name="Ptitsyn A."/>
            <person name="Khanna P."/>
            <person name="Romanova D.Y."/>
            <person name="Williams P."/>
            <person name="Greenwood S.J."/>
            <person name="Moroz L.L."/>
            <person name="Walt D.R."/>
            <person name="Bodnar A.G."/>
        </authorList>
    </citation>
    <scope>NUCLEOTIDE SEQUENCE</scope>
    <source>
        <strain evidence="2">GMGI-L3</strain>
    </source>
</reference>
<evidence type="ECO:0000313" key="3">
    <source>
        <dbReference type="Proteomes" id="UP000747542"/>
    </source>
</evidence>
<feature type="compositionally biased region" description="Polar residues" evidence="1">
    <location>
        <begin position="33"/>
        <end position="46"/>
    </location>
</feature>
<feature type="region of interest" description="Disordered" evidence="1">
    <location>
        <begin position="189"/>
        <end position="214"/>
    </location>
</feature>
<keyword evidence="3" id="KW-1185">Reference proteome</keyword>
<dbReference type="SUPFAM" id="SSF55785">
    <property type="entry name" value="PYP-like sensor domain (PAS domain)"/>
    <property type="match status" value="1"/>
</dbReference>